<dbReference type="Proteomes" id="UP001281761">
    <property type="component" value="Unassembled WGS sequence"/>
</dbReference>
<organism evidence="2 3">
    <name type="scientific">Blattamonas nauphoetae</name>
    <dbReference type="NCBI Taxonomy" id="2049346"/>
    <lineage>
        <taxon>Eukaryota</taxon>
        <taxon>Metamonada</taxon>
        <taxon>Preaxostyla</taxon>
        <taxon>Oxymonadida</taxon>
        <taxon>Blattamonas</taxon>
    </lineage>
</organism>
<evidence type="ECO:0000313" key="2">
    <source>
        <dbReference type="EMBL" id="KAK2950460.1"/>
    </source>
</evidence>
<accession>A0ABQ9XGW4</accession>
<dbReference type="EMBL" id="JARBJD010000135">
    <property type="protein sequence ID" value="KAK2950460.1"/>
    <property type="molecule type" value="Genomic_DNA"/>
</dbReference>
<feature type="compositionally biased region" description="Basic and acidic residues" evidence="1">
    <location>
        <begin position="9"/>
        <end position="24"/>
    </location>
</feature>
<evidence type="ECO:0000256" key="1">
    <source>
        <dbReference type="SAM" id="MobiDB-lite"/>
    </source>
</evidence>
<proteinExistence type="predicted"/>
<sequence>MNGIDVNETEERWHHRVEEQRMNERGNAGRQKKRRMSQCQWLRDLPNYERARVCTTITEMCSLQVESKRQCGHLRDARQPLIFATFPCTSLSILKEERLRDDADRCDR</sequence>
<name>A0ABQ9XGW4_9EUKA</name>
<evidence type="ECO:0000313" key="3">
    <source>
        <dbReference type="Proteomes" id="UP001281761"/>
    </source>
</evidence>
<comment type="caution">
    <text evidence="2">The sequence shown here is derived from an EMBL/GenBank/DDBJ whole genome shotgun (WGS) entry which is preliminary data.</text>
</comment>
<reference evidence="2 3" key="1">
    <citation type="journal article" date="2022" name="bioRxiv">
        <title>Genomics of Preaxostyla Flagellates Illuminates Evolutionary Transitions and the Path Towards Mitochondrial Loss.</title>
        <authorList>
            <person name="Novak L.V.F."/>
            <person name="Treitli S.C."/>
            <person name="Pyrih J."/>
            <person name="Halakuc P."/>
            <person name="Pipaliya S.V."/>
            <person name="Vacek V."/>
            <person name="Brzon O."/>
            <person name="Soukal P."/>
            <person name="Eme L."/>
            <person name="Dacks J.B."/>
            <person name="Karnkowska A."/>
            <person name="Elias M."/>
            <person name="Hampl V."/>
        </authorList>
    </citation>
    <scope>NUCLEOTIDE SEQUENCE [LARGE SCALE GENOMIC DNA]</scope>
    <source>
        <strain evidence="2">NAU3</strain>
        <tissue evidence="2">Gut</tissue>
    </source>
</reference>
<feature type="region of interest" description="Disordered" evidence="1">
    <location>
        <begin position="1"/>
        <end position="35"/>
    </location>
</feature>
<protein>
    <submittedName>
        <fullName evidence="2">Uncharacterized protein</fullName>
    </submittedName>
</protein>
<gene>
    <name evidence="2" type="ORF">BLNAU_14578</name>
</gene>
<keyword evidence="3" id="KW-1185">Reference proteome</keyword>